<proteinExistence type="inferred from homology"/>
<dbReference type="PANTHER" id="PTHR11849">
    <property type="entry name" value="ETS"/>
    <property type="match status" value="1"/>
</dbReference>
<organism evidence="6 7">
    <name type="scientific">Artemia franciscana</name>
    <name type="common">Brine shrimp</name>
    <name type="synonym">Artemia sanfranciscana</name>
    <dbReference type="NCBI Taxonomy" id="6661"/>
    <lineage>
        <taxon>Eukaryota</taxon>
        <taxon>Metazoa</taxon>
        <taxon>Ecdysozoa</taxon>
        <taxon>Arthropoda</taxon>
        <taxon>Crustacea</taxon>
        <taxon>Branchiopoda</taxon>
        <taxon>Anostraca</taxon>
        <taxon>Artemiidae</taxon>
        <taxon>Artemia</taxon>
    </lineage>
</organism>
<dbReference type="InterPro" id="IPR036390">
    <property type="entry name" value="WH_DNA-bd_sf"/>
</dbReference>
<evidence type="ECO:0000256" key="3">
    <source>
        <dbReference type="RuleBase" id="RU004019"/>
    </source>
</evidence>
<feature type="compositionally biased region" description="Polar residues" evidence="4">
    <location>
        <begin position="271"/>
        <end position="286"/>
    </location>
</feature>
<dbReference type="Pfam" id="PF00178">
    <property type="entry name" value="Ets"/>
    <property type="match status" value="1"/>
</dbReference>
<feature type="region of interest" description="Disordered" evidence="4">
    <location>
        <begin position="133"/>
        <end position="208"/>
    </location>
</feature>
<dbReference type="SMART" id="SM00413">
    <property type="entry name" value="ETS"/>
    <property type="match status" value="1"/>
</dbReference>
<feature type="compositionally biased region" description="Basic and acidic residues" evidence="4">
    <location>
        <begin position="581"/>
        <end position="592"/>
    </location>
</feature>
<comment type="caution">
    <text evidence="6">The sequence shown here is derived from an EMBL/GenBank/DDBJ whole genome shotgun (WGS) entry which is preliminary data.</text>
</comment>
<evidence type="ECO:0000313" key="6">
    <source>
        <dbReference type="EMBL" id="KAK2711939.1"/>
    </source>
</evidence>
<dbReference type="EMBL" id="JAVRJZ010000016">
    <property type="protein sequence ID" value="KAK2711939.1"/>
    <property type="molecule type" value="Genomic_DNA"/>
</dbReference>
<evidence type="ECO:0000256" key="4">
    <source>
        <dbReference type="SAM" id="MobiDB-lite"/>
    </source>
</evidence>
<dbReference type="InterPro" id="IPR036388">
    <property type="entry name" value="WH-like_DNA-bd_sf"/>
</dbReference>
<feature type="region of interest" description="Disordered" evidence="4">
    <location>
        <begin position="266"/>
        <end position="300"/>
    </location>
</feature>
<gene>
    <name evidence="6" type="ORF">QYM36_012904</name>
</gene>
<feature type="region of interest" description="Disordered" evidence="4">
    <location>
        <begin position="555"/>
        <end position="598"/>
    </location>
</feature>
<feature type="region of interest" description="Disordered" evidence="4">
    <location>
        <begin position="385"/>
        <end position="419"/>
    </location>
</feature>
<comment type="similarity">
    <text evidence="1 3">Belongs to the ETS family.</text>
</comment>
<dbReference type="PROSITE" id="PS50061">
    <property type="entry name" value="ETS_DOMAIN_3"/>
    <property type="match status" value="1"/>
</dbReference>
<evidence type="ECO:0000259" key="5">
    <source>
        <dbReference type="PROSITE" id="PS50061"/>
    </source>
</evidence>
<dbReference type="PRINTS" id="PR00454">
    <property type="entry name" value="ETSDOMAIN"/>
</dbReference>
<feature type="compositionally biased region" description="Pro residues" evidence="4">
    <location>
        <begin position="168"/>
        <end position="182"/>
    </location>
</feature>
<dbReference type="PROSITE" id="PS00346">
    <property type="entry name" value="ETS_DOMAIN_2"/>
    <property type="match status" value="1"/>
</dbReference>
<dbReference type="GO" id="GO:0005634">
    <property type="term" value="C:nucleus"/>
    <property type="evidence" value="ECO:0007669"/>
    <property type="project" value="UniProtKB-SubCell"/>
</dbReference>
<comment type="subcellular location">
    <subcellularLocation>
        <location evidence="3">Nucleus</location>
    </subcellularLocation>
</comment>
<dbReference type="Proteomes" id="UP001187531">
    <property type="component" value="Unassembled WGS sequence"/>
</dbReference>
<feature type="compositionally biased region" description="Low complexity" evidence="4">
    <location>
        <begin position="555"/>
        <end position="564"/>
    </location>
</feature>
<dbReference type="GO" id="GO:0000981">
    <property type="term" value="F:DNA-binding transcription factor activity, RNA polymerase II-specific"/>
    <property type="evidence" value="ECO:0007669"/>
    <property type="project" value="TreeGrafter"/>
</dbReference>
<dbReference type="GO" id="GO:0043565">
    <property type="term" value="F:sequence-specific DNA binding"/>
    <property type="evidence" value="ECO:0007669"/>
    <property type="project" value="InterPro"/>
</dbReference>
<evidence type="ECO:0000256" key="2">
    <source>
        <dbReference type="ARBA" id="ARBA00023125"/>
    </source>
</evidence>
<evidence type="ECO:0000313" key="7">
    <source>
        <dbReference type="Proteomes" id="UP001187531"/>
    </source>
</evidence>
<protein>
    <recommendedName>
        <fullName evidence="5">ETS domain-containing protein</fullName>
    </recommendedName>
</protein>
<dbReference type="AlphaFoldDB" id="A0AA88HRA8"/>
<keyword evidence="7" id="KW-1185">Reference proteome</keyword>
<dbReference type="InterPro" id="IPR046328">
    <property type="entry name" value="ETS_fam"/>
</dbReference>
<evidence type="ECO:0000256" key="1">
    <source>
        <dbReference type="ARBA" id="ARBA00005562"/>
    </source>
</evidence>
<dbReference type="InterPro" id="IPR000418">
    <property type="entry name" value="Ets_dom"/>
</dbReference>
<dbReference type="PANTHER" id="PTHR11849:SF133">
    <property type="entry name" value="ETS DOMAIN-CONTAINING PROTEIN"/>
    <property type="match status" value="1"/>
</dbReference>
<dbReference type="GO" id="GO:0030154">
    <property type="term" value="P:cell differentiation"/>
    <property type="evidence" value="ECO:0007669"/>
    <property type="project" value="TreeGrafter"/>
</dbReference>
<accession>A0AA88HRA8</accession>
<reference evidence="6" key="1">
    <citation type="submission" date="2023-07" db="EMBL/GenBank/DDBJ databases">
        <title>Chromosome-level genome assembly of Artemia franciscana.</title>
        <authorList>
            <person name="Jo E."/>
        </authorList>
    </citation>
    <scope>NUCLEOTIDE SEQUENCE</scope>
    <source>
        <tissue evidence="6">Whole body</tissue>
    </source>
</reference>
<name>A0AA88HRA8_ARTSF</name>
<keyword evidence="3" id="KW-0539">Nucleus</keyword>
<feature type="compositionally biased region" description="Basic and acidic residues" evidence="4">
    <location>
        <begin position="402"/>
        <end position="419"/>
    </location>
</feature>
<keyword evidence="2 3" id="KW-0238">DNA-binding</keyword>
<feature type="compositionally biased region" description="Basic and acidic residues" evidence="4">
    <location>
        <begin position="142"/>
        <end position="167"/>
    </location>
</feature>
<feature type="domain" description="ETS" evidence="5">
    <location>
        <begin position="24"/>
        <end position="104"/>
    </location>
</feature>
<dbReference type="FunFam" id="1.10.10.10:FF:000556">
    <property type="entry name" value="ELK1, member of ETS oncogene family"/>
    <property type="match status" value="1"/>
</dbReference>
<sequence>MGEFEEDEGLDVNGGGPGSLDSNVTLWQFLLELLLSSQHEHIITWTSNDGEFKLINAEEVARLWGLRKNKTNMNYDKLSRALRYYYDKNIIKKVLGQKFVYRFVSFPEGLPSETKLSLRGRLDVVGSKVEADMRRTPVPTTEWERHDSAVLHRHDSLQRSRDTEKSPPYRPASQGPPAPPYPGGNSIGHPQQPAYGLPPPPYNPTTLLGPFARLGMGYQGFQTGPSYVPNGMRLPTSPFEMQPPWGGTYFNFENTKLDNVVNLSRRAASPETGNQPKRLRSQSPESKIQVPPLVPPIQNNSETYKREYPYYVRTDMNGNESQTCDKPALKRQYTPPHIKIEPESDGESQETTAEHQIAIGPDGYQATPLNLSPDADRKVANHVWPNKMEEKKSEELEISSVVKKEPENNSGTEPKKTEDIVKPKVVKPKPKPRPLALVPDSVLFKPGPPSASSISSHSPLPLSPFALLPSSASSMSGSPVCASPHGHSPSSALHTPFMAIIPPSPGAFYYPSTYTHLKTPSSNHFGALHFWSSLSPLATASPRFSIPQLSAAAPSSSLSTPHATGSHFTFPTPSVPSPKLKAQEKPHDEPSESKAITA</sequence>
<dbReference type="SUPFAM" id="SSF46785">
    <property type="entry name" value="Winged helix' DNA-binding domain"/>
    <property type="match status" value="1"/>
</dbReference>
<dbReference type="Gene3D" id="1.10.10.10">
    <property type="entry name" value="Winged helix-like DNA-binding domain superfamily/Winged helix DNA-binding domain"/>
    <property type="match status" value="1"/>
</dbReference>
<dbReference type="PROSITE" id="PS00345">
    <property type="entry name" value="ETS_DOMAIN_1"/>
    <property type="match status" value="1"/>
</dbReference>